<comment type="pathway">
    <text evidence="3">Secondary metabolite biosynthesis; terpenoid biosynthesis.</text>
</comment>
<protein>
    <recommendedName>
        <fullName evidence="17">Cytochrome P450</fullName>
    </recommendedName>
</protein>
<keyword evidence="8" id="KW-1133">Transmembrane helix</keyword>
<evidence type="ECO:0000256" key="2">
    <source>
        <dbReference type="ARBA" id="ARBA00004370"/>
    </source>
</evidence>
<evidence type="ECO:0000256" key="1">
    <source>
        <dbReference type="ARBA" id="ARBA00001971"/>
    </source>
</evidence>
<dbReference type="Proteomes" id="UP000623687">
    <property type="component" value="Unassembled WGS sequence"/>
</dbReference>
<proteinExistence type="inferred from homology"/>
<organism evidence="15 16">
    <name type="scientific">Pleurotus ostreatus</name>
    <name type="common">Oyster mushroom</name>
    <name type="synonym">White-rot fungus</name>
    <dbReference type="NCBI Taxonomy" id="5322"/>
    <lineage>
        <taxon>Eukaryota</taxon>
        <taxon>Fungi</taxon>
        <taxon>Dikarya</taxon>
        <taxon>Basidiomycota</taxon>
        <taxon>Agaricomycotina</taxon>
        <taxon>Agaricomycetes</taxon>
        <taxon>Agaricomycetidae</taxon>
        <taxon>Agaricales</taxon>
        <taxon>Pleurotineae</taxon>
        <taxon>Pleurotaceae</taxon>
        <taxon>Pleurotus</taxon>
    </lineage>
</organism>
<feature type="chain" id="PRO_5034103773" description="Cytochrome P450" evidence="14">
    <location>
        <begin position="18"/>
        <end position="737"/>
    </location>
</feature>
<comment type="similarity">
    <text evidence="4">Belongs to the cytochrome P450 family.</text>
</comment>
<dbReference type="InterPro" id="IPR017972">
    <property type="entry name" value="Cyt_P450_CS"/>
</dbReference>
<feature type="binding site" description="axial binding residue" evidence="13">
    <location>
        <position position="675"/>
    </location>
    <ligand>
        <name>heme</name>
        <dbReference type="ChEBI" id="CHEBI:30413"/>
    </ligand>
    <ligandPart>
        <name>Fe</name>
        <dbReference type="ChEBI" id="CHEBI:18248"/>
    </ligandPart>
</feature>
<sequence length="737" mass="81586">MLQFVAASLILALSATAATFTVLDVDPGVAQSSDYIIVLHRLLGSSTLENDSDLDLRPIVPTFDINSPYSFSHGPLNVNPAPLDDGLALDAGVVGEVPAEDPMAPGVFGGAAANSPTQTPSVCVPQLDITCCENGEPSCGAAVAEFPRASATTVPVTTLLYSKSFGDLIRSGAITADANRPDRDDGWTRSSIVQEYLLCVAYMLRANLSHVSLAYSHAASAIFSYEPRQLCTSGEFPVAQTLHARSGLQAQDTVHKCERQVETNSKYEDRPRISACWGNQVVFTSDPRALQHIFHTSSYHYPKRADANQSVRNIMGRGIVWAAGDVHQRHRKVMNPAFTAQQLRAFLPLFQSTASRMSQKWKDLIQAGDQTFNVSRWLARSTLDAIGEAAFDYRFGAIDNAHSELSKCFENLFADTILHPPKWDLLFKALWRYIPPPILQFVEYIPTKEYRRFRNFKALAKRIGKELIEEKADGAIAEGSSRDMLSVLVRSNTSEDPKLQLDEDEVLSQMTTIMLAGHETTASSLTWLLYELCRHPEDQARMRDEIQALRARLPSGTDFTIAHLDSLTFTNACLKEVLRLHPIVPSLVRTADRDDIIPLALPITTKDGETLTELHVKKGQDFSLSISTYNRLPSVWGDDADEWNPRRFLDTSKEKQISIGVYANLMTFSAGVRGCIGWRFALIELQALAVEAIEHFKFALPKGVQIMRLPAGIMVPMVKGKMHEGTQMPLHVSLAEE</sequence>
<comment type="caution">
    <text evidence="15">The sequence shown here is derived from an EMBL/GenBank/DDBJ whole genome shotgun (WGS) entry which is preliminary data.</text>
</comment>
<dbReference type="OrthoDB" id="1470350at2759"/>
<evidence type="ECO:0000256" key="11">
    <source>
        <dbReference type="ARBA" id="ARBA00023033"/>
    </source>
</evidence>
<comment type="cofactor">
    <cofactor evidence="1 13">
        <name>heme</name>
        <dbReference type="ChEBI" id="CHEBI:30413"/>
    </cofactor>
</comment>
<dbReference type="GO" id="GO:0020037">
    <property type="term" value="F:heme binding"/>
    <property type="evidence" value="ECO:0007669"/>
    <property type="project" value="InterPro"/>
</dbReference>
<dbReference type="InterPro" id="IPR002401">
    <property type="entry name" value="Cyt_P450_E_grp-I"/>
</dbReference>
<keyword evidence="11" id="KW-0503">Monooxygenase</keyword>
<dbReference type="EMBL" id="JACETU010000008">
    <property type="protein sequence ID" value="KAF7422919.1"/>
    <property type="molecule type" value="Genomic_DNA"/>
</dbReference>
<feature type="signal peptide" evidence="14">
    <location>
        <begin position="1"/>
        <end position="17"/>
    </location>
</feature>
<dbReference type="AlphaFoldDB" id="A0A8H6ZP02"/>
<dbReference type="InterPro" id="IPR001128">
    <property type="entry name" value="Cyt_P450"/>
</dbReference>
<keyword evidence="5 13" id="KW-0349">Heme</keyword>
<keyword evidence="6" id="KW-0812">Transmembrane</keyword>
<dbReference type="SUPFAM" id="SSF48264">
    <property type="entry name" value="Cytochrome P450"/>
    <property type="match status" value="1"/>
</dbReference>
<evidence type="ECO:0000256" key="7">
    <source>
        <dbReference type="ARBA" id="ARBA00022723"/>
    </source>
</evidence>
<dbReference type="GeneID" id="59380901"/>
<dbReference type="GO" id="GO:0016705">
    <property type="term" value="F:oxidoreductase activity, acting on paired donors, with incorporation or reduction of molecular oxygen"/>
    <property type="evidence" value="ECO:0007669"/>
    <property type="project" value="InterPro"/>
</dbReference>
<dbReference type="GO" id="GO:0004497">
    <property type="term" value="F:monooxygenase activity"/>
    <property type="evidence" value="ECO:0007669"/>
    <property type="project" value="UniProtKB-KW"/>
</dbReference>
<evidence type="ECO:0000256" key="3">
    <source>
        <dbReference type="ARBA" id="ARBA00004721"/>
    </source>
</evidence>
<evidence type="ECO:0000256" key="14">
    <source>
        <dbReference type="SAM" id="SignalP"/>
    </source>
</evidence>
<evidence type="ECO:0000256" key="9">
    <source>
        <dbReference type="ARBA" id="ARBA00023002"/>
    </source>
</evidence>
<evidence type="ECO:0000256" key="12">
    <source>
        <dbReference type="ARBA" id="ARBA00023136"/>
    </source>
</evidence>
<dbReference type="PROSITE" id="PS00086">
    <property type="entry name" value="CYTOCHROME_P450"/>
    <property type="match status" value="1"/>
</dbReference>
<dbReference type="PRINTS" id="PR00463">
    <property type="entry name" value="EP450I"/>
</dbReference>
<dbReference type="Pfam" id="PF00067">
    <property type="entry name" value="p450"/>
    <property type="match status" value="1"/>
</dbReference>
<keyword evidence="7 13" id="KW-0479">Metal-binding</keyword>
<reference evidence="15" key="1">
    <citation type="submission" date="2019-07" db="EMBL/GenBank/DDBJ databases">
        <authorList>
            <person name="Palmer J.M."/>
        </authorList>
    </citation>
    <scope>NUCLEOTIDE SEQUENCE</scope>
    <source>
        <strain evidence="15">PC9</strain>
    </source>
</reference>
<evidence type="ECO:0000256" key="4">
    <source>
        <dbReference type="ARBA" id="ARBA00010617"/>
    </source>
</evidence>
<name>A0A8H6ZP02_PLEOS</name>
<evidence type="ECO:0000313" key="15">
    <source>
        <dbReference type="EMBL" id="KAF7422919.1"/>
    </source>
</evidence>
<keyword evidence="9" id="KW-0560">Oxidoreductase</keyword>
<evidence type="ECO:0000256" key="5">
    <source>
        <dbReference type="ARBA" id="ARBA00022617"/>
    </source>
</evidence>
<dbReference type="PRINTS" id="PR00385">
    <property type="entry name" value="P450"/>
</dbReference>
<dbReference type="PANTHER" id="PTHR24305:SF166">
    <property type="entry name" value="CYTOCHROME P450 12A4, MITOCHONDRIAL-RELATED"/>
    <property type="match status" value="1"/>
</dbReference>
<dbReference type="RefSeq" id="XP_036627951.1">
    <property type="nucleotide sequence ID" value="XM_036780568.1"/>
</dbReference>
<accession>A0A8H6ZP02</accession>
<dbReference type="VEuPathDB" id="FungiDB:PC9H_011083"/>
<dbReference type="GO" id="GO:0016020">
    <property type="term" value="C:membrane"/>
    <property type="evidence" value="ECO:0007669"/>
    <property type="project" value="UniProtKB-SubCell"/>
</dbReference>
<dbReference type="InterPro" id="IPR050121">
    <property type="entry name" value="Cytochrome_P450_monoxygenase"/>
</dbReference>
<dbReference type="Gene3D" id="1.10.630.10">
    <property type="entry name" value="Cytochrome P450"/>
    <property type="match status" value="1"/>
</dbReference>
<gene>
    <name evidence="15" type="ORF">PC9H_011083</name>
</gene>
<evidence type="ECO:0000256" key="10">
    <source>
        <dbReference type="ARBA" id="ARBA00023004"/>
    </source>
</evidence>
<evidence type="ECO:0000256" key="13">
    <source>
        <dbReference type="PIRSR" id="PIRSR602401-1"/>
    </source>
</evidence>
<dbReference type="PANTHER" id="PTHR24305">
    <property type="entry name" value="CYTOCHROME P450"/>
    <property type="match status" value="1"/>
</dbReference>
<dbReference type="GO" id="GO:0005506">
    <property type="term" value="F:iron ion binding"/>
    <property type="evidence" value="ECO:0007669"/>
    <property type="project" value="InterPro"/>
</dbReference>
<keyword evidence="16" id="KW-1185">Reference proteome</keyword>
<keyword evidence="12" id="KW-0472">Membrane</keyword>
<evidence type="ECO:0008006" key="17">
    <source>
        <dbReference type="Google" id="ProtNLM"/>
    </source>
</evidence>
<evidence type="ECO:0000256" key="8">
    <source>
        <dbReference type="ARBA" id="ARBA00022989"/>
    </source>
</evidence>
<comment type="subcellular location">
    <subcellularLocation>
        <location evidence="2">Membrane</location>
    </subcellularLocation>
</comment>
<dbReference type="InterPro" id="IPR036396">
    <property type="entry name" value="Cyt_P450_sf"/>
</dbReference>
<evidence type="ECO:0000256" key="6">
    <source>
        <dbReference type="ARBA" id="ARBA00022692"/>
    </source>
</evidence>
<keyword evidence="10 13" id="KW-0408">Iron</keyword>
<dbReference type="CDD" id="cd11069">
    <property type="entry name" value="CYP_FUM15-like"/>
    <property type="match status" value="1"/>
</dbReference>
<keyword evidence="14" id="KW-0732">Signal</keyword>
<evidence type="ECO:0000313" key="16">
    <source>
        <dbReference type="Proteomes" id="UP000623687"/>
    </source>
</evidence>